<feature type="signal peptide" evidence="1">
    <location>
        <begin position="1"/>
        <end position="30"/>
    </location>
</feature>
<dbReference type="Gene3D" id="2.60.120.260">
    <property type="entry name" value="Galactose-binding domain-like"/>
    <property type="match status" value="1"/>
</dbReference>
<evidence type="ECO:0000313" key="3">
    <source>
        <dbReference type="Proteomes" id="UP000240978"/>
    </source>
</evidence>
<keyword evidence="1" id="KW-0732">Signal</keyword>
<protein>
    <recommendedName>
        <fullName evidence="4">SprB-like repeat protein</fullName>
    </recommendedName>
</protein>
<accession>A0A2P8GKD8</accession>
<comment type="caution">
    <text evidence="2">The sequence shown here is derived from an EMBL/GenBank/DDBJ whole genome shotgun (WGS) entry which is preliminary data.</text>
</comment>
<reference evidence="2 3" key="1">
    <citation type="submission" date="2018-03" db="EMBL/GenBank/DDBJ databases">
        <title>Genomic Encyclopedia of Archaeal and Bacterial Type Strains, Phase II (KMG-II): from individual species to whole genera.</title>
        <authorList>
            <person name="Goeker M."/>
        </authorList>
    </citation>
    <scope>NUCLEOTIDE SEQUENCE [LARGE SCALE GENOMIC DNA]</scope>
    <source>
        <strain evidence="2 3">DSM 18107</strain>
    </source>
</reference>
<name>A0A2P8GKD8_9BACT</name>
<feature type="chain" id="PRO_5015107582" description="SprB-like repeat protein" evidence="1">
    <location>
        <begin position="31"/>
        <end position="1161"/>
    </location>
</feature>
<organism evidence="2 3">
    <name type="scientific">Chitinophaga ginsengisoli</name>
    <dbReference type="NCBI Taxonomy" id="363837"/>
    <lineage>
        <taxon>Bacteria</taxon>
        <taxon>Pseudomonadati</taxon>
        <taxon>Bacteroidota</taxon>
        <taxon>Chitinophagia</taxon>
        <taxon>Chitinophagales</taxon>
        <taxon>Chitinophagaceae</taxon>
        <taxon>Chitinophaga</taxon>
    </lineage>
</organism>
<evidence type="ECO:0000256" key="1">
    <source>
        <dbReference type="SAM" id="SignalP"/>
    </source>
</evidence>
<keyword evidence="3" id="KW-1185">Reference proteome</keyword>
<proteinExistence type="predicted"/>
<dbReference type="AlphaFoldDB" id="A0A2P8GKD8"/>
<sequence length="1161" mass="125409">MIFKDRYTWKIILCWMIGCFLLLRNGSVHAQCSPWAVSAAAQTSTCAANGKITVTLTGSGASSLRNILYSLEPVVSGGYAVPQSELPVFENVPGGQYRVVVQAVCNNVSVSASTNVTVSNTYVPMNVLLKEERMAFASCNTGQGSITFAGGNAPYTVTITGKPSEYAGRTTFVTSASTLLLDSLNAGSYTLSVSDACTSTAPTQTLTVNAITSIAATDVGFNVEPVPLDCQQLWISAIGFYSPDLYKYFSESAPLKVSCTLAGVSTAYVPLTSAPGYLTLPAGTSISDYRGAPLQINFKSPCNEILSVTVSLPSSWISAAVENNCGTDFNLSYTLYGAQMVCYPLSVSLKNSTTGSYRYGTIGFNKDATVTDTINHLSFGDYEMTITGADGKLASQYYFSAKPPAGESPYFLTAEEGPGASLGNEGIALIAVHKTSLFSVGTRIEVISPADKAFTYVVDYNNNNIAYPLKNGELETFGVGSYLIRVTDNCGVYEIPITIEEDDVFRYSWSYTSMQTCMGLSVKPTGHAYYKGQDLPTYYQIISGPAGSGNSIIPAGDSLLLSIPGSYRVAVSAYDGAAVDYGSNAKDVHYVNQPLAVDVENSLGWVCPRQANNSGTIRAFGKYGGTAQSGVYTFKLAEAGKGATGPYLAVNNSGYFSSVASGGNYSLIANQSYDIKVEDDCGASAVQSLKIIDFATAQVVFSDKPEYCIGETAHLRTINLPTTARRAYWTGPNGFSTQSTSSDLFIPDFRVENAGEYRVAITSDMCGDSIVGTVTIGAAPYLAVCYSAVTDTSVNPYIYGLLGSWRPMRSYTYYGSRAESDPDKPTDIRTDGAFADFDAFWQVKDGKWSAQKQEAWVWNAESTIFNAKGFELENKDPLGRYNSGIYGYGDAIPVAVVQNSRYQEATFEGFEDYYFANANCQEACPAGRRFDFTPYMSRIDSTQRHTGRYSIRVVPGDTVGVISPIMDVAETLGAPSFNETTFTCNNVPTTVLKSVNANSEVLLPSFALLSGRKAVFSAWVKEMQDCQCNSYESNQVALAVTTGDGNSVVVKIKPVGAIIDGWQRYEQVIDIPVGSSKFSVVLLATGSTTVFYDDIRIHPYNANMKSFVYDARNLRMMAELDENNYATFFEYDDDATLTRVKKETERGVKTIKETRSALIKE</sequence>
<evidence type="ECO:0008006" key="4">
    <source>
        <dbReference type="Google" id="ProtNLM"/>
    </source>
</evidence>
<dbReference type="EMBL" id="PYGK01000002">
    <property type="protein sequence ID" value="PSL34432.1"/>
    <property type="molecule type" value="Genomic_DNA"/>
</dbReference>
<gene>
    <name evidence="2" type="ORF">CLV42_1023</name>
</gene>
<dbReference type="Proteomes" id="UP000240978">
    <property type="component" value="Unassembled WGS sequence"/>
</dbReference>
<evidence type="ECO:0000313" key="2">
    <source>
        <dbReference type="EMBL" id="PSL34432.1"/>
    </source>
</evidence>